<organism evidence="1 2">
    <name type="scientific">Eiseniibacteriota bacterium</name>
    <dbReference type="NCBI Taxonomy" id="2212470"/>
    <lineage>
        <taxon>Bacteria</taxon>
        <taxon>Candidatus Eiseniibacteriota</taxon>
    </lineage>
</organism>
<protein>
    <submittedName>
        <fullName evidence="1">Uncharacterized protein</fullName>
    </submittedName>
</protein>
<evidence type="ECO:0000313" key="1">
    <source>
        <dbReference type="EMBL" id="MBI3539897.1"/>
    </source>
</evidence>
<proteinExistence type="predicted"/>
<dbReference type="Proteomes" id="UP000807850">
    <property type="component" value="Unassembled WGS sequence"/>
</dbReference>
<dbReference type="EMBL" id="JACQAY010000206">
    <property type="protein sequence ID" value="MBI3539897.1"/>
    <property type="molecule type" value="Genomic_DNA"/>
</dbReference>
<sequence length="113" mass="12013">MSRPKIGALALIAVAGSMLAFEFLCLALVYPGAARAMARTPLAFGASRTFRTMPFARRAGTLGLGRIIVREQRRSGVVMVRETTVSRGACDDCASAPAQVREAVMSALREAVL</sequence>
<evidence type="ECO:0000313" key="2">
    <source>
        <dbReference type="Proteomes" id="UP000807850"/>
    </source>
</evidence>
<accession>A0A9D6LAI6</accession>
<comment type="caution">
    <text evidence="1">The sequence shown here is derived from an EMBL/GenBank/DDBJ whole genome shotgun (WGS) entry which is preliminary data.</text>
</comment>
<dbReference type="AlphaFoldDB" id="A0A9D6LAI6"/>
<reference evidence="1" key="1">
    <citation type="submission" date="2020-07" db="EMBL/GenBank/DDBJ databases">
        <title>Huge and variable diversity of episymbiotic CPR bacteria and DPANN archaea in groundwater ecosystems.</title>
        <authorList>
            <person name="He C.Y."/>
            <person name="Keren R."/>
            <person name="Whittaker M."/>
            <person name="Farag I.F."/>
            <person name="Doudna J."/>
            <person name="Cate J.H.D."/>
            <person name="Banfield J.F."/>
        </authorList>
    </citation>
    <scope>NUCLEOTIDE SEQUENCE</scope>
    <source>
        <strain evidence="1">NC_groundwater_928_Pr1_S-0.2um_72_17</strain>
    </source>
</reference>
<gene>
    <name evidence="1" type="ORF">HY076_06460</name>
</gene>
<name>A0A9D6LAI6_UNCEI</name>